<dbReference type="KEGG" id="tab:CIG75_11960"/>
<dbReference type="GO" id="GO:0005525">
    <property type="term" value="F:GTP binding"/>
    <property type="evidence" value="ECO:0007669"/>
    <property type="project" value="UniProtKB-UniRule"/>
</dbReference>
<feature type="domain" description="SRP54-type proteins GTP-binding" evidence="16">
    <location>
        <begin position="214"/>
        <end position="405"/>
    </location>
</feature>
<evidence type="ECO:0000256" key="3">
    <source>
        <dbReference type="ARBA" id="ARBA00014919"/>
    </source>
</evidence>
<keyword evidence="7" id="KW-1005">Bacterial flagellum biogenesis</keyword>
<dbReference type="PANTHER" id="PTHR43134">
    <property type="entry name" value="SIGNAL RECOGNITION PARTICLE RECEPTOR SUBUNIT ALPHA"/>
    <property type="match status" value="1"/>
</dbReference>
<dbReference type="InterPro" id="IPR047040">
    <property type="entry name" value="FlhF__GTPase_dom"/>
</dbReference>
<sequence>MLVKRYLVKEMPEAVSMIREELGSDAVILSTKKVHKRGFLGLFPKTHIEVIAAANEQEPPVEPRVQQFNARPTATNAYQRQMGQPPTTPSPAETPVATPPAPPKPEPLSVSETAPVMEDDEKVLKEVQELRTMFRSLLNSSYNQLMPEAVVNVRKQMLKNDLSEEAVDELIERGIRNITQVHEVSEQEFRGILTNFIREDLERYSPPAQIALKSRVVAFIGPTGVGKTTTIAKLAAEQVLARGKKVGLITTDTYRIAAVEQLRTYANILGIPLEVCYAPEDIKRAMGVYADFDLVLIDTAGRNYHNLLNVRQLNTYLEEIQPDETYLVLSLTTKASDLEEIAGNFTQVRADKFLFTKSDETKTYGAVYNLVTRYKKPLSYLTTGQNVPEDIEEVSTEKLAKLLTGEILYE</sequence>
<feature type="domain" description="AAA+ ATPase" evidence="15">
    <location>
        <begin position="213"/>
        <end position="360"/>
    </location>
</feature>
<dbReference type="GO" id="GO:0006614">
    <property type="term" value="P:SRP-dependent cotranslational protein targeting to membrane"/>
    <property type="evidence" value="ECO:0007669"/>
    <property type="project" value="UniProtKB-UniRule"/>
</dbReference>
<feature type="region of interest" description="Disordered" evidence="14">
    <location>
        <begin position="79"/>
        <end position="115"/>
    </location>
</feature>
<keyword evidence="17" id="KW-0966">Cell projection</keyword>
<evidence type="ECO:0000256" key="8">
    <source>
        <dbReference type="ARBA" id="ARBA00022927"/>
    </source>
</evidence>
<proteinExistence type="inferred from homology"/>
<accession>A0A223D2G6</accession>
<evidence type="ECO:0000256" key="13">
    <source>
        <dbReference type="NCBIfam" id="TIGR03499"/>
    </source>
</evidence>
<name>A0A223D2G6_9BACL</name>
<comment type="similarity">
    <text evidence="2">Belongs to the GTP-binding SRP family.</text>
</comment>
<dbReference type="InterPro" id="IPR000897">
    <property type="entry name" value="SRP54_GTPase_dom"/>
</dbReference>
<evidence type="ECO:0000256" key="2">
    <source>
        <dbReference type="ARBA" id="ARBA00008531"/>
    </source>
</evidence>
<keyword evidence="17" id="KW-0282">Flagellum</keyword>
<keyword evidence="4" id="KW-0813">Transport</keyword>
<dbReference type="GO" id="GO:0044781">
    <property type="term" value="P:bacterial-type flagellum organization"/>
    <property type="evidence" value="ECO:0007669"/>
    <property type="project" value="UniProtKB-UniRule"/>
</dbReference>
<dbReference type="SMART" id="SM00962">
    <property type="entry name" value="SRP54"/>
    <property type="match status" value="1"/>
</dbReference>
<comment type="subcellular location">
    <subcellularLocation>
        <location evidence="1">Cell membrane</location>
        <topology evidence="1">Peripheral membrane protein</topology>
        <orientation evidence="1">Cytoplasmic side</orientation>
    </subcellularLocation>
</comment>
<gene>
    <name evidence="17" type="primary">flhF</name>
    <name evidence="17" type="ORF">CIG75_11960</name>
</gene>
<dbReference type="Pfam" id="PF00448">
    <property type="entry name" value="SRP54"/>
    <property type="match status" value="1"/>
</dbReference>
<dbReference type="GO" id="GO:0003924">
    <property type="term" value="F:GTPase activity"/>
    <property type="evidence" value="ECO:0007669"/>
    <property type="project" value="UniProtKB-UniRule"/>
</dbReference>
<keyword evidence="18" id="KW-1185">Reference proteome</keyword>
<organism evidence="17 18">
    <name type="scientific">Tumebacillus algifaecis</name>
    <dbReference type="NCBI Taxonomy" id="1214604"/>
    <lineage>
        <taxon>Bacteria</taxon>
        <taxon>Bacillati</taxon>
        <taxon>Bacillota</taxon>
        <taxon>Bacilli</taxon>
        <taxon>Bacillales</taxon>
        <taxon>Alicyclobacillaceae</taxon>
        <taxon>Tumebacillus</taxon>
    </lineage>
</organism>
<keyword evidence="11" id="KW-1006">Bacterial flagellum protein export</keyword>
<evidence type="ECO:0000256" key="14">
    <source>
        <dbReference type="SAM" id="MobiDB-lite"/>
    </source>
</evidence>
<evidence type="ECO:0000313" key="17">
    <source>
        <dbReference type="EMBL" id="ASS75633.1"/>
    </source>
</evidence>
<dbReference type="FunFam" id="3.40.50.300:FF:000695">
    <property type="entry name" value="Flagellar biosynthesis regulator FlhF"/>
    <property type="match status" value="1"/>
</dbReference>
<evidence type="ECO:0000256" key="5">
    <source>
        <dbReference type="ARBA" id="ARBA00022475"/>
    </source>
</evidence>
<dbReference type="OrthoDB" id="9778554at2"/>
<keyword evidence="17" id="KW-0969">Cilium</keyword>
<dbReference type="Proteomes" id="UP000214688">
    <property type="component" value="Chromosome"/>
</dbReference>
<dbReference type="SUPFAM" id="SSF52540">
    <property type="entry name" value="P-loop containing nucleoside triphosphate hydrolases"/>
    <property type="match status" value="1"/>
</dbReference>
<evidence type="ECO:0000256" key="9">
    <source>
        <dbReference type="ARBA" id="ARBA00023134"/>
    </source>
</evidence>
<dbReference type="Gene3D" id="1.20.120.1380">
    <property type="entry name" value="Flagellar FlhF biosynthesis protein, N domain"/>
    <property type="match status" value="1"/>
</dbReference>
<dbReference type="GO" id="GO:0015031">
    <property type="term" value="P:protein transport"/>
    <property type="evidence" value="ECO:0007669"/>
    <property type="project" value="UniProtKB-KW"/>
</dbReference>
<evidence type="ECO:0000256" key="7">
    <source>
        <dbReference type="ARBA" id="ARBA00022795"/>
    </source>
</evidence>
<dbReference type="SMART" id="SM00382">
    <property type="entry name" value="AAA"/>
    <property type="match status" value="1"/>
</dbReference>
<comment type="function">
    <text evidence="12">Necessary for flagellar biosynthesis. May be involved in translocation of the flagellum.</text>
</comment>
<evidence type="ECO:0000256" key="4">
    <source>
        <dbReference type="ARBA" id="ARBA00022448"/>
    </source>
</evidence>
<keyword evidence="6" id="KW-0547">Nucleotide-binding</keyword>
<dbReference type="InterPro" id="IPR003593">
    <property type="entry name" value="AAA+_ATPase"/>
</dbReference>
<dbReference type="InterPro" id="IPR027417">
    <property type="entry name" value="P-loop_NTPase"/>
</dbReference>
<dbReference type="Gene3D" id="3.40.50.300">
    <property type="entry name" value="P-loop containing nucleotide triphosphate hydrolases"/>
    <property type="match status" value="1"/>
</dbReference>
<dbReference type="GO" id="GO:0005047">
    <property type="term" value="F:signal recognition particle binding"/>
    <property type="evidence" value="ECO:0007669"/>
    <property type="project" value="TreeGrafter"/>
</dbReference>
<keyword evidence="8" id="KW-0653">Protein transport</keyword>
<evidence type="ECO:0000313" key="18">
    <source>
        <dbReference type="Proteomes" id="UP000214688"/>
    </source>
</evidence>
<keyword evidence="10" id="KW-0472">Membrane</keyword>
<evidence type="ECO:0000256" key="11">
    <source>
        <dbReference type="ARBA" id="ARBA00023225"/>
    </source>
</evidence>
<evidence type="ECO:0000256" key="6">
    <source>
        <dbReference type="ARBA" id="ARBA00022741"/>
    </source>
</evidence>
<dbReference type="EMBL" id="CP022657">
    <property type="protein sequence ID" value="ASS75633.1"/>
    <property type="molecule type" value="Genomic_DNA"/>
</dbReference>
<evidence type="ECO:0000256" key="12">
    <source>
        <dbReference type="ARBA" id="ARBA00025337"/>
    </source>
</evidence>
<dbReference type="NCBIfam" id="TIGR03499">
    <property type="entry name" value="FlhF"/>
    <property type="match status" value="1"/>
</dbReference>
<keyword evidence="9" id="KW-0342">GTP-binding</keyword>
<evidence type="ECO:0000259" key="16">
    <source>
        <dbReference type="SMART" id="SM00962"/>
    </source>
</evidence>
<dbReference type="RefSeq" id="WP_094236876.1">
    <property type="nucleotide sequence ID" value="NZ_CP022657.1"/>
</dbReference>
<keyword evidence="5" id="KW-1003">Cell membrane</keyword>
<dbReference type="CDD" id="cd17873">
    <property type="entry name" value="FlhF"/>
    <property type="match status" value="1"/>
</dbReference>
<dbReference type="AlphaFoldDB" id="A0A223D2G6"/>
<protein>
    <recommendedName>
        <fullName evidence="3 13">Flagellar biosynthesis protein FlhF</fullName>
    </recommendedName>
</protein>
<evidence type="ECO:0000256" key="1">
    <source>
        <dbReference type="ARBA" id="ARBA00004413"/>
    </source>
</evidence>
<evidence type="ECO:0000256" key="10">
    <source>
        <dbReference type="ARBA" id="ARBA00023136"/>
    </source>
</evidence>
<reference evidence="17 18" key="1">
    <citation type="journal article" date="2015" name="Int. J. Syst. Evol. Microbiol.">
        <title>Tumebacillus algifaecis sp. nov., isolated from decomposing algal scum.</title>
        <authorList>
            <person name="Wu Y.F."/>
            <person name="Zhang B."/>
            <person name="Xing P."/>
            <person name="Wu Q.L."/>
            <person name="Liu S.J."/>
        </authorList>
    </citation>
    <scope>NUCLEOTIDE SEQUENCE [LARGE SCALE GENOMIC DNA]</scope>
    <source>
        <strain evidence="17 18">THMBR28</strain>
    </source>
</reference>
<feature type="compositionally biased region" description="Pro residues" evidence="14">
    <location>
        <begin position="97"/>
        <end position="106"/>
    </location>
</feature>
<dbReference type="InterPro" id="IPR020006">
    <property type="entry name" value="FlhF"/>
</dbReference>
<dbReference type="GO" id="GO:0005886">
    <property type="term" value="C:plasma membrane"/>
    <property type="evidence" value="ECO:0007669"/>
    <property type="project" value="UniProtKB-SubCell"/>
</dbReference>
<dbReference type="PANTHER" id="PTHR43134:SF3">
    <property type="entry name" value="FLAGELLAR BIOSYNTHESIS PROTEIN FLHF"/>
    <property type="match status" value="1"/>
</dbReference>
<evidence type="ECO:0000259" key="15">
    <source>
        <dbReference type="SMART" id="SM00382"/>
    </source>
</evidence>